<dbReference type="InterPro" id="IPR036895">
    <property type="entry name" value="Uracil-DNA_glycosylase-like_sf"/>
</dbReference>
<dbReference type="PANTHER" id="PTHR11264:SF0">
    <property type="entry name" value="URACIL-DNA GLYCOSYLASE"/>
    <property type="match status" value="1"/>
</dbReference>
<dbReference type="OrthoDB" id="10031947at2759"/>
<evidence type="ECO:0000256" key="2">
    <source>
        <dbReference type="ARBA" id="ARBA00022763"/>
    </source>
</evidence>
<dbReference type="GO" id="GO:0005739">
    <property type="term" value="C:mitochondrion"/>
    <property type="evidence" value="ECO:0007669"/>
    <property type="project" value="UniProtKB-SubCell"/>
</dbReference>
<dbReference type="FunCoup" id="A0A166B992">
    <property type="interactions" value="522"/>
</dbReference>
<keyword evidence="5 7" id="KW-0234">DNA repair</keyword>
<evidence type="ECO:0000256" key="8">
    <source>
        <dbReference type="PROSITE-ProRule" id="PRU10072"/>
    </source>
</evidence>
<dbReference type="EMBL" id="KV425912">
    <property type="protein sequence ID" value="KZV99099.1"/>
    <property type="molecule type" value="Genomic_DNA"/>
</dbReference>
<dbReference type="PANTHER" id="PTHR11264">
    <property type="entry name" value="URACIL-DNA GLYCOSYLASE"/>
    <property type="match status" value="1"/>
</dbReference>
<dbReference type="InterPro" id="IPR005122">
    <property type="entry name" value="Uracil-DNA_glycosylase-like"/>
</dbReference>
<feature type="domain" description="Uracil-DNA glycosylase-like" evidence="10">
    <location>
        <begin position="67"/>
        <end position="229"/>
    </location>
</feature>
<dbReference type="EC" id="3.2.2.27" evidence="7 9"/>
<keyword evidence="4 7" id="KW-0496">Mitochondrion</keyword>
<comment type="function">
    <text evidence="7 9">Excises uracil residues from the DNA which can arise as a result of misincorporation of dUMP residues by DNA polymerase or due to deamination of cytosine.</text>
</comment>
<dbReference type="GO" id="GO:0005634">
    <property type="term" value="C:nucleus"/>
    <property type="evidence" value="ECO:0007669"/>
    <property type="project" value="UniProtKB-SubCell"/>
</dbReference>
<dbReference type="NCBIfam" id="NF003588">
    <property type="entry name" value="PRK05254.1-1"/>
    <property type="match status" value="1"/>
</dbReference>
<dbReference type="FunFam" id="3.40.470.10:FF:000007">
    <property type="entry name" value="Uracil-DNA glycosylase"/>
    <property type="match status" value="1"/>
</dbReference>
<accession>A0A166B992</accession>
<evidence type="ECO:0000256" key="6">
    <source>
        <dbReference type="ARBA" id="ARBA00023242"/>
    </source>
</evidence>
<gene>
    <name evidence="7" type="primary">UNG1</name>
    <name evidence="11" type="ORF">EXIGLDRAFT_606139</name>
</gene>
<dbReference type="STRING" id="1314781.A0A166B992"/>
<dbReference type="NCBIfam" id="NF003592">
    <property type="entry name" value="PRK05254.1-5"/>
    <property type="match status" value="1"/>
</dbReference>
<evidence type="ECO:0000256" key="3">
    <source>
        <dbReference type="ARBA" id="ARBA00022801"/>
    </source>
</evidence>
<dbReference type="GO" id="GO:0004844">
    <property type="term" value="F:uracil DNA N-glycosylase activity"/>
    <property type="evidence" value="ECO:0007669"/>
    <property type="project" value="UniProtKB-UniRule"/>
</dbReference>
<sequence>MTTETVEDVSALTWDTLEEQTMGADWREALAPEFSKAYFKTLKSFLKVEAKSNKIFPPMKDIYSWSRLTPLNEVKVVILGQDPYHDDGQAHGLAFSVLPPTKTPPSLRNIYKQLAADIPGFKIPKSGDLSPLARQGVLWLNTALTVKAHAANSHQKKGWLNLTTAALRAVTSRPSKGVVVMAWGKNAQALCSGVDDKKNLILQSAHPSPLSASRGFLGNEHFKKANEWLRETYGEDGGVDWTVLN</sequence>
<dbReference type="GO" id="GO:0097510">
    <property type="term" value="P:base-excision repair, AP site formation via deaminated base removal"/>
    <property type="evidence" value="ECO:0007669"/>
    <property type="project" value="TreeGrafter"/>
</dbReference>
<keyword evidence="2 7" id="KW-0227">DNA damage</keyword>
<dbReference type="InterPro" id="IPR002043">
    <property type="entry name" value="UDG_fam1"/>
</dbReference>
<comment type="similarity">
    <text evidence="1 7 9">Belongs to the uracil-DNA glycosylase (UDG) superfamily. UNG family.</text>
</comment>
<dbReference type="NCBIfam" id="TIGR00628">
    <property type="entry name" value="ung"/>
    <property type="match status" value="1"/>
</dbReference>
<dbReference type="CDD" id="cd10027">
    <property type="entry name" value="UDG-F1-like"/>
    <property type="match status" value="1"/>
</dbReference>
<dbReference type="AlphaFoldDB" id="A0A166B992"/>
<dbReference type="NCBIfam" id="NF003589">
    <property type="entry name" value="PRK05254.1-2"/>
    <property type="match status" value="1"/>
</dbReference>
<name>A0A166B992_EXIGL</name>
<evidence type="ECO:0000256" key="7">
    <source>
        <dbReference type="HAMAP-Rule" id="MF_03166"/>
    </source>
</evidence>
<evidence type="ECO:0000256" key="1">
    <source>
        <dbReference type="ARBA" id="ARBA00008184"/>
    </source>
</evidence>
<dbReference type="PROSITE" id="PS00130">
    <property type="entry name" value="U_DNA_GLYCOSYLASE"/>
    <property type="match status" value="1"/>
</dbReference>
<evidence type="ECO:0000256" key="5">
    <source>
        <dbReference type="ARBA" id="ARBA00023204"/>
    </source>
</evidence>
<dbReference type="Proteomes" id="UP000077266">
    <property type="component" value="Unassembled WGS sequence"/>
</dbReference>
<dbReference type="Gene3D" id="3.40.470.10">
    <property type="entry name" value="Uracil-DNA glycosylase-like domain"/>
    <property type="match status" value="1"/>
</dbReference>
<organism evidence="11 12">
    <name type="scientific">Exidia glandulosa HHB12029</name>
    <dbReference type="NCBI Taxonomy" id="1314781"/>
    <lineage>
        <taxon>Eukaryota</taxon>
        <taxon>Fungi</taxon>
        <taxon>Dikarya</taxon>
        <taxon>Basidiomycota</taxon>
        <taxon>Agaricomycotina</taxon>
        <taxon>Agaricomycetes</taxon>
        <taxon>Auriculariales</taxon>
        <taxon>Exidiaceae</taxon>
        <taxon>Exidia</taxon>
    </lineage>
</organism>
<keyword evidence="6 7" id="KW-0539">Nucleus</keyword>
<dbReference type="Pfam" id="PF03167">
    <property type="entry name" value="UDG"/>
    <property type="match status" value="1"/>
</dbReference>
<dbReference type="HAMAP" id="MF_00148">
    <property type="entry name" value="UDG"/>
    <property type="match status" value="1"/>
</dbReference>
<evidence type="ECO:0000256" key="9">
    <source>
        <dbReference type="RuleBase" id="RU003780"/>
    </source>
</evidence>
<keyword evidence="12" id="KW-1185">Reference proteome</keyword>
<protein>
    <recommendedName>
        <fullName evidence="7 9">Uracil-DNA glycosylase</fullName>
        <shortName evidence="7">UDG</shortName>
        <ecNumber evidence="7 9">3.2.2.27</ecNumber>
    </recommendedName>
</protein>
<feature type="active site" description="Proton acceptor" evidence="7 8">
    <location>
        <position position="82"/>
    </location>
</feature>
<comment type="catalytic activity">
    <reaction evidence="7 9">
        <text>Hydrolyzes single-stranded DNA or mismatched double-stranded DNA and polynucleotides, releasing free uracil.</text>
        <dbReference type="EC" id="3.2.2.27"/>
    </reaction>
</comment>
<dbReference type="SMART" id="SM00987">
    <property type="entry name" value="UreE_C"/>
    <property type="match status" value="1"/>
</dbReference>
<dbReference type="SMART" id="SM00986">
    <property type="entry name" value="UDG"/>
    <property type="match status" value="1"/>
</dbReference>
<dbReference type="SUPFAM" id="SSF52141">
    <property type="entry name" value="Uracil-DNA glycosylase-like"/>
    <property type="match status" value="1"/>
</dbReference>
<dbReference type="InParanoid" id="A0A166B992"/>
<evidence type="ECO:0000256" key="4">
    <source>
        <dbReference type="ARBA" id="ARBA00023128"/>
    </source>
</evidence>
<evidence type="ECO:0000259" key="10">
    <source>
        <dbReference type="SMART" id="SM00986"/>
    </source>
</evidence>
<proteinExistence type="inferred from homology"/>
<evidence type="ECO:0000313" key="11">
    <source>
        <dbReference type="EMBL" id="KZV99099.1"/>
    </source>
</evidence>
<evidence type="ECO:0000313" key="12">
    <source>
        <dbReference type="Proteomes" id="UP000077266"/>
    </source>
</evidence>
<comment type="subcellular location">
    <subcellularLocation>
        <location evidence="7">Mitochondrion</location>
    </subcellularLocation>
    <subcellularLocation>
        <location evidence="7">Nucleus</location>
    </subcellularLocation>
</comment>
<dbReference type="InterPro" id="IPR018085">
    <property type="entry name" value="Ura-DNA_Glyclase_AS"/>
</dbReference>
<keyword evidence="3 7" id="KW-0378">Hydrolase</keyword>
<reference evidence="11 12" key="1">
    <citation type="journal article" date="2016" name="Mol. Biol. Evol.">
        <title>Comparative Genomics of Early-Diverging Mushroom-Forming Fungi Provides Insights into the Origins of Lignocellulose Decay Capabilities.</title>
        <authorList>
            <person name="Nagy L.G."/>
            <person name="Riley R."/>
            <person name="Tritt A."/>
            <person name="Adam C."/>
            <person name="Daum C."/>
            <person name="Floudas D."/>
            <person name="Sun H."/>
            <person name="Yadav J.S."/>
            <person name="Pangilinan J."/>
            <person name="Larsson K.H."/>
            <person name="Matsuura K."/>
            <person name="Barry K."/>
            <person name="Labutti K."/>
            <person name="Kuo R."/>
            <person name="Ohm R.A."/>
            <person name="Bhattacharya S.S."/>
            <person name="Shirouzu T."/>
            <person name="Yoshinaga Y."/>
            <person name="Martin F.M."/>
            <person name="Grigoriev I.V."/>
            <person name="Hibbett D.S."/>
        </authorList>
    </citation>
    <scope>NUCLEOTIDE SEQUENCE [LARGE SCALE GENOMIC DNA]</scope>
    <source>
        <strain evidence="11 12">HHB12029</strain>
    </source>
</reference>